<name>A0ABP3HU45_9CAUL</name>
<organism evidence="3 4">
    <name type="scientific">Brevundimonas terrae</name>
    <dbReference type="NCBI Taxonomy" id="363631"/>
    <lineage>
        <taxon>Bacteria</taxon>
        <taxon>Pseudomonadati</taxon>
        <taxon>Pseudomonadota</taxon>
        <taxon>Alphaproteobacteria</taxon>
        <taxon>Caulobacterales</taxon>
        <taxon>Caulobacteraceae</taxon>
        <taxon>Brevundimonas</taxon>
    </lineage>
</organism>
<dbReference type="Pfam" id="PF07811">
    <property type="entry name" value="TadE"/>
    <property type="match status" value="1"/>
</dbReference>
<keyword evidence="4" id="KW-1185">Reference proteome</keyword>
<dbReference type="InterPro" id="IPR012495">
    <property type="entry name" value="TadE-like_dom"/>
</dbReference>
<dbReference type="RefSeq" id="WP_167178480.1">
    <property type="nucleotide sequence ID" value="NZ_BAAAEJ010000002.1"/>
</dbReference>
<evidence type="ECO:0000313" key="4">
    <source>
        <dbReference type="Proteomes" id="UP001500791"/>
    </source>
</evidence>
<keyword evidence="1" id="KW-0812">Transmembrane</keyword>
<keyword evidence="1" id="KW-1133">Transmembrane helix</keyword>
<feature type="domain" description="TadE-like" evidence="2">
    <location>
        <begin position="14"/>
        <end position="56"/>
    </location>
</feature>
<comment type="caution">
    <text evidence="3">The sequence shown here is derived from an EMBL/GenBank/DDBJ whole genome shotgun (WGS) entry which is preliminary data.</text>
</comment>
<feature type="transmembrane region" description="Helical" evidence="1">
    <location>
        <begin position="20"/>
        <end position="43"/>
    </location>
</feature>
<accession>A0ABP3HU45</accession>
<sequence length="138" mass="15130">MLRIVNRNQDERRGSIAVEFALIAPILLFMMIGMIVYGGWFWLAHSVQSLAYESARASLGGLDAAERQQLALDFVSTRGNQMGVPVSTNDVVVVSDAQVVSVKIDYDISNHPIMALKSLTVPPPQTIKREAVVRLGGY</sequence>
<dbReference type="EMBL" id="BAAAEJ010000002">
    <property type="protein sequence ID" value="GAA0378655.1"/>
    <property type="molecule type" value="Genomic_DNA"/>
</dbReference>
<evidence type="ECO:0000256" key="1">
    <source>
        <dbReference type="SAM" id="Phobius"/>
    </source>
</evidence>
<gene>
    <name evidence="3" type="ORF">GCM10009093_02150</name>
</gene>
<proteinExistence type="predicted"/>
<evidence type="ECO:0000313" key="3">
    <source>
        <dbReference type="EMBL" id="GAA0378655.1"/>
    </source>
</evidence>
<keyword evidence="1" id="KW-0472">Membrane</keyword>
<protein>
    <submittedName>
        <fullName evidence="3">Pilus assembly protein</fullName>
    </submittedName>
</protein>
<dbReference type="Proteomes" id="UP001500791">
    <property type="component" value="Unassembled WGS sequence"/>
</dbReference>
<evidence type="ECO:0000259" key="2">
    <source>
        <dbReference type="Pfam" id="PF07811"/>
    </source>
</evidence>
<reference evidence="4" key="1">
    <citation type="journal article" date="2019" name="Int. J. Syst. Evol. Microbiol.">
        <title>The Global Catalogue of Microorganisms (GCM) 10K type strain sequencing project: providing services to taxonomists for standard genome sequencing and annotation.</title>
        <authorList>
            <consortium name="The Broad Institute Genomics Platform"/>
            <consortium name="The Broad Institute Genome Sequencing Center for Infectious Disease"/>
            <person name="Wu L."/>
            <person name="Ma J."/>
        </authorList>
    </citation>
    <scope>NUCLEOTIDE SEQUENCE [LARGE SCALE GENOMIC DNA]</scope>
    <source>
        <strain evidence="4">JCM 13476</strain>
    </source>
</reference>